<organism evidence="3 4">
    <name type="scientific">Enterovirga rhinocerotis</name>
    <dbReference type="NCBI Taxonomy" id="1339210"/>
    <lineage>
        <taxon>Bacteria</taxon>
        <taxon>Pseudomonadati</taxon>
        <taxon>Pseudomonadota</taxon>
        <taxon>Alphaproteobacteria</taxon>
        <taxon>Hyphomicrobiales</taxon>
        <taxon>Methylobacteriaceae</taxon>
        <taxon>Enterovirga</taxon>
    </lineage>
</organism>
<comment type="caution">
    <text evidence="3">The sequence shown here is derived from an EMBL/GenBank/DDBJ whole genome shotgun (WGS) entry which is preliminary data.</text>
</comment>
<evidence type="ECO:0000256" key="2">
    <source>
        <dbReference type="SAM" id="Phobius"/>
    </source>
</evidence>
<evidence type="ECO:0000313" key="3">
    <source>
        <dbReference type="EMBL" id="TDR85303.1"/>
    </source>
</evidence>
<keyword evidence="2" id="KW-0472">Membrane</keyword>
<accession>A0A4R7BJW2</accession>
<keyword evidence="4" id="KW-1185">Reference proteome</keyword>
<keyword evidence="2" id="KW-0812">Transmembrane</keyword>
<evidence type="ECO:0000256" key="1">
    <source>
        <dbReference type="SAM" id="MobiDB-lite"/>
    </source>
</evidence>
<feature type="transmembrane region" description="Helical" evidence="2">
    <location>
        <begin position="275"/>
        <end position="293"/>
    </location>
</feature>
<dbReference type="AlphaFoldDB" id="A0A4R7BJW2"/>
<protein>
    <recommendedName>
        <fullName evidence="5">PhnA-like protein</fullName>
    </recommendedName>
</protein>
<dbReference type="EMBL" id="SNZR01000018">
    <property type="protein sequence ID" value="TDR85303.1"/>
    <property type="molecule type" value="Genomic_DNA"/>
</dbReference>
<reference evidence="3 4" key="1">
    <citation type="submission" date="2019-03" db="EMBL/GenBank/DDBJ databases">
        <title>Genomic Encyclopedia of Type Strains, Phase IV (KMG-IV): sequencing the most valuable type-strain genomes for metagenomic binning, comparative biology and taxonomic classification.</title>
        <authorList>
            <person name="Goeker M."/>
        </authorList>
    </citation>
    <scope>NUCLEOTIDE SEQUENCE [LARGE SCALE GENOMIC DNA]</scope>
    <source>
        <strain evidence="3 4">DSM 25903</strain>
    </source>
</reference>
<dbReference type="RefSeq" id="WP_245513419.1">
    <property type="nucleotide sequence ID" value="NZ_SNZR01000018.1"/>
</dbReference>
<feature type="compositionally biased region" description="Polar residues" evidence="1">
    <location>
        <begin position="1"/>
        <end position="11"/>
    </location>
</feature>
<gene>
    <name evidence="3" type="ORF">EV668_4858</name>
</gene>
<name>A0A4R7BJW2_9HYPH</name>
<feature type="transmembrane region" description="Helical" evidence="2">
    <location>
        <begin position="39"/>
        <end position="65"/>
    </location>
</feature>
<evidence type="ECO:0008006" key="5">
    <source>
        <dbReference type="Google" id="ProtNLM"/>
    </source>
</evidence>
<evidence type="ECO:0000313" key="4">
    <source>
        <dbReference type="Proteomes" id="UP000295122"/>
    </source>
</evidence>
<feature type="region of interest" description="Disordered" evidence="1">
    <location>
        <begin position="1"/>
        <end position="23"/>
    </location>
</feature>
<dbReference type="Proteomes" id="UP000295122">
    <property type="component" value="Unassembled WGS sequence"/>
</dbReference>
<proteinExistence type="predicted"/>
<keyword evidence="2" id="KW-1133">Transmembrane helix</keyword>
<feature type="transmembrane region" description="Helical" evidence="2">
    <location>
        <begin position="124"/>
        <end position="147"/>
    </location>
</feature>
<sequence length="313" mass="31747">MSSSVSDQPAVNRTREALPSSAAPTGEDARTILINRVSWGAILAGVATALVAQLILNMIGIGIGASTLDPMTSDNPAVSTFSIGAGIWWALSGIVAAFFGGYVASRLSGRPSESAGGWHGLTSWAATTLLVFYLLSTAVGSLVGGAFNTVSGAVGGLGRTAGTAIQAAAPAMAGSTDPFSAIESTVRGSTGTDPAALRDEAVSALRDLLTGDAARANDARERAALALARSQSIPVEEARNRIAGYEKQYRDTLEATKRQAAQVADTAAKTVSRGALLASLALLLGALAAWFGGRFGAVDPTVTMARLGGRAAR</sequence>
<feature type="transmembrane region" description="Helical" evidence="2">
    <location>
        <begin position="77"/>
        <end position="104"/>
    </location>
</feature>